<evidence type="ECO:0000256" key="1">
    <source>
        <dbReference type="ARBA" id="ARBA00022443"/>
    </source>
</evidence>
<dbReference type="Gene3D" id="2.30.30.40">
    <property type="entry name" value="SH3 Domains"/>
    <property type="match status" value="1"/>
</dbReference>
<dbReference type="PROSITE" id="PS50002">
    <property type="entry name" value="SH3"/>
    <property type="match status" value="1"/>
</dbReference>
<dbReference type="Proteomes" id="UP000000437">
    <property type="component" value="Chromosome 20"/>
</dbReference>
<dbReference type="AGR" id="ZFIN:ZDB-GENE-030131-9960"/>
<feature type="compositionally biased region" description="Low complexity" evidence="4">
    <location>
        <begin position="980"/>
        <end position="997"/>
    </location>
</feature>
<dbReference type="Pfam" id="PF07653">
    <property type="entry name" value="SH3_2"/>
    <property type="match status" value="1"/>
</dbReference>
<dbReference type="SUPFAM" id="SSF50044">
    <property type="entry name" value="SH3-domain"/>
    <property type="match status" value="1"/>
</dbReference>
<feature type="compositionally biased region" description="Polar residues" evidence="4">
    <location>
        <begin position="199"/>
        <end position="227"/>
    </location>
</feature>
<dbReference type="PaxDb" id="7955-ENSDARP00000046840"/>
<evidence type="ECO:0000313" key="8">
    <source>
        <dbReference type="Ensembl" id="ENSDARP00000046840"/>
    </source>
</evidence>
<accession>B7ZVJ8</accession>
<evidence type="ECO:0000313" key="10">
    <source>
        <dbReference type="RefSeq" id="NP_001038284.1"/>
    </source>
</evidence>
<gene>
    <name evidence="8 10 11" type="primary">sash1a</name>
    <name evidence="10" type="synonym">fi33a01</name>
    <name evidence="10" type="synonym">ik:tdsubc_2e1</name>
    <name evidence="7 10" type="synonym">si:dkey-264g21.1</name>
    <name evidence="10" type="synonym">tdsubc_2e1</name>
    <name evidence="10" type="synonym">wu:fi33a01</name>
    <name evidence="10" type="synonym">xx:tdsubc_2e1</name>
</gene>
<dbReference type="Pfam" id="PF26285">
    <property type="entry name" value="SASH1_Homeodomain"/>
    <property type="match status" value="1"/>
</dbReference>
<dbReference type="RefSeq" id="NP_001038284.1">
    <property type="nucleotide sequence ID" value="NM_001044819.1"/>
</dbReference>
<dbReference type="AlphaFoldDB" id="Q5TZ33"/>
<dbReference type="PANTHER" id="PTHR12301:SF3">
    <property type="entry name" value="SAM AND SH3 DOMAIN-CONTAINING PROTEIN 1"/>
    <property type="match status" value="1"/>
</dbReference>
<evidence type="ECO:0000256" key="4">
    <source>
        <dbReference type="SAM" id="MobiDB-lite"/>
    </source>
</evidence>
<reference evidence="7" key="2">
    <citation type="submission" date="2008-11" db="EMBL/GenBank/DDBJ databases">
        <authorList>
            <consortium name="NIH - Zebrafish Gene Collection (ZGC) project"/>
        </authorList>
    </citation>
    <scope>NUCLEOTIDE SEQUENCE [LARGE SCALE MRNA]</scope>
</reference>
<evidence type="ECO:0000313" key="7">
    <source>
        <dbReference type="EMBL" id="AAI71610.1"/>
    </source>
</evidence>
<dbReference type="EMBL" id="BC171610">
    <property type="protein sequence ID" value="AAI71610.1"/>
    <property type="molecule type" value="mRNA"/>
</dbReference>
<keyword evidence="2" id="KW-0597">Phosphoprotein</keyword>
<dbReference type="InterPro" id="IPR058666">
    <property type="entry name" value="SASH1/NUB1_homeodomain"/>
</dbReference>
<feature type="compositionally biased region" description="Polar residues" evidence="4">
    <location>
        <begin position="82"/>
        <end position="91"/>
    </location>
</feature>
<feature type="region of interest" description="Disordered" evidence="4">
    <location>
        <begin position="721"/>
        <end position="786"/>
    </location>
</feature>
<dbReference type="GO" id="GO:0036269">
    <property type="term" value="P:swimming behavior"/>
    <property type="evidence" value="ECO:0000315"/>
    <property type="project" value="ZFIN"/>
</dbReference>
<name>Q5TZ33_DANRE</name>
<feature type="compositionally biased region" description="Polar residues" evidence="4">
    <location>
        <begin position="809"/>
        <end position="819"/>
    </location>
</feature>
<dbReference type="Gene3D" id="1.10.150.50">
    <property type="entry name" value="Transcription Factor, Ets-1"/>
    <property type="match status" value="2"/>
</dbReference>
<feature type="compositionally biased region" description="Basic and acidic residues" evidence="4">
    <location>
        <begin position="832"/>
        <end position="885"/>
    </location>
</feature>
<dbReference type="SUPFAM" id="SSF47769">
    <property type="entry name" value="SAM/Pointed domain"/>
    <property type="match status" value="2"/>
</dbReference>
<feature type="region of interest" description="Disordered" evidence="4">
    <location>
        <begin position="340"/>
        <end position="364"/>
    </location>
</feature>
<protein>
    <submittedName>
        <fullName evidence="8">SAM and SH3 domain-containing 1a</fullName>
    </submittedName>
    <submittedName>
        <fullName evidence="10">SAM and SH3 domain-containing protein 1a</fullName>
    </submittedName>
    <submittedName>
        <fullName evidence="7">Si:dkey-264g21.1</fullName>
    </submittedName>
</protein>
<feature type="compositionally biased region" description="Polar residues" evidence="4">
    <location>
        <begin position="316"/>
        <end position="327"/>
    </location>
</feature>
<feature type="region of interest" description="Disordered" evidence="4">
    <location>
        <begin position="67"/>
        <end position="130"/>
    </location>
</feature>
<reference evidence="8 9" key="3">
    <citation type="journal article" date="2013" name="Nature">
        <title>The zebrafish reference genome sequence and its relationship to the human genome.</title>
        <authorList>
            <consortium name="Genome Reference Consortium Zebrafish"/>
            <person name="Howe K."/>
            <person name="Clark M.D."/>
            <person name="Torroja C.F."/>
            <person name="Torrance J."/>
            <person name="Berthelot C."/>
            <person name="Muffato M."/>
            <person name="Collins J.E."/>
            <person name="Humphray S."/>
            <person name="McLaren K."/>
            <person name="Matthews L."/>
            <person name="McLaren S."/>
            <person name="Sealy I."/>
            <person name="Caccamo M."/>
            <person name="Churcher C."/>
            <person name="Scott C."/>
            <person name="Barrett J.C."/>
            <person name="Koch R."/>
            <person name="Rauch G.J."/>
            <person name="White S."/>
            <person name="Chow W."/>
            <person name="Kilian B."/>
            <person name="Quintais L.T."/>
            <person name="Guerra-Assuncao J.A."/>
            <person name="Zhou Y."/>
            <person name="Gu Y."/>
            <person name="Yen J."/>
            <person name="Vogel J.H."/>
            <person name="Eyre T."/>
            <person name="Redmond S."/>
            <person name="Banerjee R."/>
            <person name="Chi J."/>
            <person name="Fu B."/>
            <person name="Langley E."/>
            <person name="Maguire S.F."/>
            <person name="Laird G.K."/>
            <person name="Lloyd D."/>
            <person name="Kenyon E."/>
            <person name="Donaldson S."/>
            <person name="Sehra H."/>
            <person name="Almeida-King J."/>
            <person name="Loveland J."/>
            <person name="Trevanion S."/>
            <person name="Jones M."/>
            <person name="Quail M."/>
            <person name="Willey D."/>
            <person name="Hunt A."/>
            <person name="Burton J."/>
            <person name="Sims S."/>
            <person name="McLay K."/>
            <person name="Plumb B."/>
            <person name="Davis J."/>
            <person name="Clee C."/>
            <person name="Oliver K."/>
            <person name="Clark R."/>
            <person name="Riddle C."/>
            <person name="Elliot D."/>
            <person name="Eliott D."/>
            <person name="Threadgold G."/>
            <person name="Harden G."/>
            <person name="Ware D."/>
            <person name="Begum S."/>
            <person name="Mortimore B."/>
            <person name="Mortimer B."/>
            <person name="Kerry G."/>
            <person name="Heath P."/>
            <person name="Phillimore B."/>
            <person name="Tracey A."/>
            <person name="Corby N."/>
            <person name="Dunn M."/>
            <person name="Johnson C."/>
            <person name="Wood J."/>
            <person name="Clark S."/>
            <person name="Pelan S."/>
            <person name="Griffiths G."/>
            <person name="Smith M."/>
            <person name="Glithero R."/>
            <person name="Howden P."/>
            <person name="Barker N."/>
            <person name="Lloyd C."/>
            <person name="Stevens C."/>
            <person name="Harley J."/>
            <person name="Holt K."/>
            <person name="Panagiotidis G."/>
            <person name="Lovell J."/>
            <person name="Beasley H."/>
            <person name="Henderson C."/>
            <person name="Gordon D."/>
            <person name="Auger K."/>
            <person name="Wright D."/>
            <person name="Collins J."/>
            <person name="Raisen C."/>
            <person name="Dyer L."/>
            <person name="Leung K."/>
            <person name="Robertson L."/>
            <person name="Ambridge K."/>
            <person name="Leongamornlert D."/>
            <person name="McGuire S."/>
            <person name="Gilderthorp R."/>
            <person name="Griffiths C."/>
            <person name="Manthravadi D."/>
            <person name="Nichol S."/>
            <person name="Barker G."/>
            <person name="Whitehead S."/>
            <person name="Kay M."/>
            <person name="Brown J."/>
            <person name="Murnane C."/>
            <person name="Gray E."/>
            <person name="Humphries M."/>
            <person name="Sycamore N."/>
            <person name="Barker D."/>
            <person name="Saunders D."/>
            <person name="Wallis J."/>
            <person name="Babbage A."/>
            <person name="Hammond S."/>
            <person name="Mashreghi-Mohammadi M."/>
            <person name="Barr L."/>
            <person name="Martin S."/>
            <person name="Wray P."/>
            <person name="Ellington A."/>
            <person name="Matthews N."/>
            <person name="Ellwood M."/>
            <person name="Woodmansey R."/>
            <person name="Clark G."/>
            <person name="Cooper J."/>
            <person name="Cooper J."/>
            <person name="Tromans A."/>
            <person name="Grafham D."/>
            <person name="Skuce C."/>
            <person name="Pandian R."/>
            <person name="Andrews R."/>
            <person name="Harrison E."/>
            <person name="Kimberley A."/>
            <person name="Garnett J."/>
            <person name="Fosker N."/>
            <person name="Hall R."/>
            <person name="Garner P."/>
            <person name="Kelly D."/>
            <person name="Bird C."/>
            <person name="Palmer S."/>
            <person name="Gehring I."/>
            <person name="Berger A."/>
            <person name="Dooley C.M."/>
            <person name="Ersan-Urun Z."/>
            <person name="Eser C."/>
            <person name="Geiger H."/>
            <person name="Geisler M."/>
            <person name="Karotki L."/>
            <person name="Kirn A."/>
            <person name="Konantz J."/>
            <person name="Konantz M."/>
            <person name="Oberlander M."/>
            <person name="Rudolph-Geiger S."/>
            <person name="Teucke M."/>
            <person name="Lanz C."/>
            <person name="Raddatz G."/>
            <person name="Osoegawa K."/>
            <person name="Zhu B."/>
            <person name="Rapp A."/>
            <person name="Widaa S."/>
            <person name="Langford C."/>
            <person name="Yang F."/>
            <person name="Schuster S.C."/>
            <person name="Carter N.P."/>
            <person name="Harrow J."/>
            <person name="Ning Z."/>
            <person name="Herrero J."/>
            <person name="Searle S.M."/>
            <person name="Enright A."/>
            <person name="Geisler R."/>
            <person name="Plasterk R.H."/>
            <person name="Lee C."/>
            <person name="Westerfield M."/>
            <person name="de Jong P.J."/>
            <person name="Zon L.I."/>
            <person name="Postlethwait J.H."/>
            <person name="Nusslein-Volhard C."/>
            <person name="Hubbard T.J."/>
            <person name="Roest Crollius H."/>
            <person name="Rogers J."/>
            <person name="Stemple D.L."/>
        </authorList>
    </citation>
    <scope>NUCLEOTIDE SEQUENCE [LARGE SCALE GENOMIC DNA]</scope>
    <source>
        <strain evidence="8">Tuebingen</strain>
    </source>
</reference>
<dbReference type="KEGG" id="dre:557132"/>
<dbReference type="PROSITE" id="PS50105">
    <property type="entry name" value="SAM_DOMAIN"/>
    <property type="match status" value="2"/>
</dbReference>
<feature type="region of interest" description="Disordered" evidence="4">
    <location>
        <begin position="805"/>
        <end position="1013"/>
    </location>
</feature>
<reference evidence="10" key="6">
    <citation type="journal article" date="2015" name="PLoS Genet.">
        <title>Fmrp Interacts with Adar and Regulates RNA Editing, Synaptic Density and Locomotor Activity in Zebrafish.</title>
        <authorList>
            <person name="Shamay-Ramot A."/>
            <person name="Khermesh K."/>
            <person name="Porath H.T."/>
            <person name="Barak M."/>
            <person name="Pinto Y."/>
            <person name="Wachtel C."/>
            <person name="Zilberberg A."/>
            <person name="Lerer-Goldshtein T."/>
            <person name="Efroni S."/>
            <person name="Levanon E.Y."/>
            <person name="Appelbaum L."/>
        </authorList>
    </citation>
    <scope>NUCLEOTIDE SEQUENCE</scope>
    <source>
        <strain evidence="10">Tuebingen</strain>
    </source>
</reference>
<reference evidence="10" key="1">
    <citation type="journal article" date="2004" name="Proc. Natl. Acad. Sci. U.S.A.">
        <title>Hematopoietic gene expression profile in zebrafish kidney marrow.</title>
        <authorList>
            <person name="Song H.D."/>
            <person name="Sun X.J."/>
            <person name="Deng M."/>
            <person name="Zhang G.W."/>
            <person name="Zhou Y."/>
            <person name="Wu X.Y."/>
            <person name="Sheng Y."/>
            <person name="Chen Y."/>
            <person name="Ruan Z."/>
            <person name="Jiang C.L."/>
            <person name="Fan H.Y."/>
            <person name="Zon L.I."/>
            <person name="Kanki J.P."/>
            <person name="Liu T.X."/>
            <person name="Look A.T."/>
            <person name="Chen Z."/>
        </authorList>
    </citation>
    <scope>NUCLEOTIDE SEQUENCE</scope>
    <source>
        <strain evidence="10">Tuebingen</strain>
    </source>
</reference>
<dbReference type="InterPro" id="IPR001660">
    <property type="entry name" value="SAM"/>
</dbReference>
<dbReference type="InterPro" id="IPR035720">
    <property type="entry name" value="SASH1_SH3"/>
</dbReference>
<dbReference type="FunFam" id="2.30.30.40:FF:000021">
    <property type="entry name" value="Putative sam and sh3 domain-containing protein 1"/>
    <property type="match status" value="1"/>
</dbReference>
<dbReference type="CTD" id="557132"/>
<feature type="domain" description="SAM" evidence="6">
    <location>
        <begin position="628"/>
        <end position="692"/>
    </location>
</feature>
<organism evidence="7">
    <name type="scientific">Danio rerio</name>
    <name type="common">Zebrafish</name>
    <name type="synonym">Brachydanio rerio</name>
    <dbReference type="NCBI Taxonomy" id="7955"/>
    <lineage>
        <taxon>Eukaryota</taxon>
        <taxon>Metazoa</taxon>
        <taxon>Chordata</taxon>
        <taxon>Craniata</taxon>
        <taxon>Vertebrata</taxon>
        <taxon>Euteleostomi</taxon>
        <taxon>Actinopterygii</taxon>
        <taxon>Neopterygii</taxon>
        <taxon>Teleostei</taxon>
        <taxon>Ostariophysi</taxon>
        <taxon>Cypriniformes</taxon>
        <taxon>Danionidae</taxon>
        <taxon>Danioninae</taxon>
        <taxon>Danio</taxon>
    </lineage>
</organism>
<dbReference type="EMBL" id="BX957275">
    <property type="status" value="NOT_ANNOTATED_CDS"/>
    <property type="molecule type" value="Genomic_DNA"/>
</dbReference>
<reference evidence="10" key="7">
    <citation type="journal article" date="2016" name="BMC Evol. Biol.">
        <title>Rab32 and Rab38 genes in chordate pigmentation: an evolutionary perspective.</title>
        <authorList>
            <person name="Coppola U."/>
            <person name="Annona G."/>
            <person name="D'Aniello S."/>
            <person name="Ristoratore F."/>
        </authorList>
    </citation>
    <scope>NUCLEOTIDE SEQUENCE</scope>
    <source>
        <strain evidence="10">Tuebingen</strain>
    </source>
</reference>
<evidence type="ECO:0000259" key="5">
    <source>
        <dbReference type="PROSITE" id="PS50002"/>
    </source>
</evidence>
<dbReference type="EMBL" id="BX511140">
    <property type="status" value="NOT_ANNOTATED_CDS"/>
    <property type="molecule type" value="Genomic_DNA"/>
</dbReference>
<reference evidence="10" key="5">
    <citation type="journal article" date="2015" name="Nat. Commun.">
        <title>RFX transcription factors are essential for hearing in mice.</title>
        <authorList>
            <person name="Elkon R."/>
            <person name="Milon B."/>
            <person name="Morrison L."/>
            <person name="Shah M."/>
            <person name="Vijayakumar S."/>
            <person name="Racherla M."/>
            <person name="Leitch C.C."/>
            <person name="Silipino L."/>
            <person name="Hadi S."/>
            <person name="Weiss-Gayet M."/>
            <person name="Barras E."/>
            <person name="Schmid C.D."/>
            <person name="Ait-Lounis A."/>
            <person name="Barnes A."/>
            <person name="Song Y."/>
            <person name="Eisenman D.J."/>
            <person name="Eliyahu E."/>
            <person name="Frolenkov G.I."/>
            <person name="Strome S.E."/>
            <person name="Durand B."/>
            <person name="Zaghloul N.A."/>
            <person name="Jones S.M."/>
            <person name="Reith W."/>
            <person name="Hertzano R."/>
        </authorList>
    </citation>
    <scope>NUCLEOTIDE SEQUENCE</scope>
    <source>
        <strain evidence="10">Tuebingen</strain>
    </source>
</reference>
<feature type="compositionally biased region" description="Polar residues" evidence="4">
    <location>
        <begin position="519"/>
        <end position="531"/>
    </location>
</feature>
<dbReference type="InterPro" id="IPR051725">
    <property type="entry name" value="SAM-SH3_domain_protein"/>
</dbReference>
<reference evidence="10" key="10">
    <citation type="journal article" date="2023" name="Dev. Biol.">
        <title>SASH1 contributes to glial cell migration in the early development of the central nervous system.</title>
        <authorList>
            <person name="Zhou Z."/>
            <person name="Wang P."/>
            <person name="Wang Q."/>
            <person name="Dong Z."/>
            <person name="Chen X."/>
            <person name="Zhuo R."/>
            <person name="Wu R."/>
            <person name="Liu Y."/>
            <person name="Yang L."/>
            <person name="Liu M."/>
        </authorList>
    </citation>
    <scope>NUCLEOTIDE SEQUENCE</scope>
    <source>
        <strain evidence="10">Tuebingen</strain>
    </source>
</reference>
<feature type="domain" description="SH3" evidence="5">
    <location>
        <begin position="549"/>
        <end position="610"/>
    </location>
</feature>
<dbReference type="ExpressionAtlas" id="Q5TZ33">
    <property type="expression patterns" value="baseline"/>
</dbReference>
<dbReference type="SMART" id="SM00454">
    <property type="entry name" value="SAM"/>
    <property type="match status" value="2"/>
</dbReference>
<dbReference type="EMBL" id="BX927258">
    <property type="status" value="NOT_ANNOTATED_CDS"/>
    <property type="molecule type" value="Genomic_DNA"/>
</dbReference>
<dbReference type="CDD" id="cd11967">
    <property type="entry name" value="SH3_SASH1"/>
    <property type="match status" value="1"/>
</dbReference>
<reference evidence="10" key="8">
    <citation type="journal article" date="2016" name="BMC Genomics">
        <title>Gene evolution and gene expression after whole genome duplication in fish: the PhyloFish database.</title>
        <authorList>
            <person name="Pasquier J."/>
            <person name="Cabau C."/>
            <person name="Nguyen T."/>
            <person name="Jouanno E."/>
            <person name="Severac D."/>
            <person name="Braasch I."/>
            <person name="Journot L."/>
            <person name="Pontarotti P."/>
            <person name="Klopp C."/>
            <person name="Postlethwait J.H."/>
            <person name="Guiguen Y."/>
            <person name="Bobe J."/>
        </authorList>
    </citation>
    <scope>NUCLEOTIDE SEQUENCE</scope>
    <source>
        <strain evidence="10">Tuebingen</strain>
    </source>
</reference>
<feature type="compositionally biased region" description="Low complexity" evidence="4">
    <location>
        <begin position="899"/>
        <end position="917"/>
    </location>
</feature>
<dbReference type="SMR" id="Q5TZ33"/>
<dbReference type="ZFIN" id="ZDB-GENE-030131-9960">
    <property type="gene designation" value="sash1a"/>
</dbReference>
<dbReference type="Ensembl" id="ENSDART00000046841.9">
    <property type="protein sequence ID" value="ENSDARP00000046840.6"/>
    <property type="gene ID" value="ENSDARG00000007179.12"/>
</dbReference>
<dbReference type="GeneID" id="557132"/>
<dbReference type="InterPro" id="IPR013761">
    <property type="entry name" value="SAM/pointed_sf"/>
</dbReference>
<feature type="compositionally biased region" description="Polar residues" evidence="4">
    <location>
        <begin position="767"/>
        <end position="777"/>
    </location>
</feature>
<feature type="region of interest" description="Disordered" evidence="4">
    <location>
        <begin position="196"/>
        <end position="235"/>
    </location>
</feature>
<dbReference type="STRING" id="7955.ENSDARP00000046840"/>
<dbReference type="InterPro" id="IPR001452">
    <property type="entry name" value="SH3_domain"/>
</dbReference>
<feature type="compositionally biased region" description="Low complexity" evidence="4">
    <location>
        <begin position="500"/>
        <end position="518"/>
    </location>
</feature>
<evidence type="ECO:0000256" key="3">
    <source>
        <dbReference type="PROSITE-ProRule" id="PRU00192"/>
    </source>
</evidence>
<feature type="domain" description="SAM" evidence="6">
    <location>
        <begin position="1123"/>
        <end position="1187"/>
    </location>
</feature>
<proteinExistence type="evidence at transcript level"/>
<feature type="region of interest" description="Disordered" evidence="4">
    <location>
        <begin position="1"/>
        <end position="21"/>
    </location>
</feature>
<dbReference type="eggNOG" id="KOG4384">
    <property type="taxonomic scope" value="Eukaryota"/>
</dbReference>
<feature type="compositionally biased region" description="Basic and acidic residues" evidence="4">
    <location>
        <begin position="107"/>
        <end position="129"/>
    </location>
</feature>
<keyword evidence="9" id="KW-1185">Reference proteome</keyword>
<evidence type="ECO:0000313" key="11">
    <source>
        <dbReference type="ZFIN" id="ZDB-GENE-030131-9960"/>
    </source>
</evidence>
<evidence type="ECO:0000256" key="2">
    <source>
        <dbReference type="ARBA" id="ARBA00022553"/>
    </source>
</evidence>
<reference evidence="10" key="11">
    <citation type="submission" date="2025-04" db="UniProtKB">
        <authorList>
            <consortium name="RefSeq"/>
        </authorList>
    </citation>
    <scope>IDENTIFICATION</scope>
    <source>
        <strain evidence="10">Tuebingen</strain>
    </source>
</reference>
<reference evidence="10" key="9">
    <citation type="journal article" date="2020" name="Behav. Genet.">
        <title>Hyperactivity, Memory Defects, and Craniofacial Abnormalities in Zebrafish fmr1 Mutant Larvae.</title>
        <authorList>
            <person name="Hu J."/>
            <person name="Chen L."/>
            <person name="Yin J."/>
            <person name="Yin H."/>
            <person name="Huang Y."/>
            <person name="Tian J."/>
        </authorList>
    </citation>
    <scope>NUCLEOTIDE SEQUENCE</scope>
    <source>
        <strain evidence="10">Tuebingen</strain>
    </source>
</reference>
<dbReference type="HOGENOM" id="CLU_281404_0_0_1"/>
<evidence type="ECO:0000259" key="6">
    <source>
        <dbReference type="PROSITE" id="PS50105"/>
    </source>
</evidence>
<dbReference type="InterPro" id="IPR021090">
    <property type="entry name" value="SPIDER"/>
</dbReference>
<keyword evidence="1 3" id="KW-0728">SH3 domain</keyword>
<dbReference type="OMA" id="SMSDWLI"/>
<sequence length="1192" mass="131033">MEEDQVSSAEEPQAVSAASSDSFSRLWTDVMGMLDGSLGNIDDLAQEYSEYYNTYFSDVSDRMEELRKRQVSQELDMEKSDTSLNSSQLRSDIQDSFGFSSEVSTPEAERKISLHKSSSEDGSGKWDNKKKNKSFWQNFRKSQKGVTRQASKGEDIGYVASEITMSDEERIQLMMMVKEKMITVEEALSRLKEYERNRQLSSSTDTAEWTDGSSPTVNLSSTCNSVEQSDDEQEDSVKFKRLHKLVNSTRRVRKKLIKVDDSKRHGSQDSLSLDAAPICDDINALYAEIHKKPAKCTDSSLSSLAQEQLSLDGDTDSLNTSPSTSSLDAWKPAHKLVKAPSTHPHGLIRPARKSSAGSGLGVAGGSGSSFSELDGLGDDNAKVSRSVTDGEMRKALSSLSHGRTCSFGGFDLSNRSLHVVNTAEPSEQEALYRDGVKSPTTSRISLGKKVKSVKETMRKRMSKKYVGSLSEQSSPDGTPSCPQSPQPDTDSLEKPKLKAGGSVESLRSSLSGQSSMSGQTVSTTDSSASNRESVRSEDGDDEEPPYRGPFCGRARVHTDFTPSPYDTDSLKLKRGDVIDIISKPPMGTWMGLLNNKVGTFKFIYVDVLAEEEEKPKRAVRRRKKGRPPKPSSVEELLERINLKEHMPTFLFNGYEDLDTFKLLEEEDLDELNIKDPQHRAVLMTAVELLQDYDSSSDPERSGLSGSQEKLLCEGHGLMADSPRDSGCYESNENLENGKSRKASRHSRGSSGFDCGDVKSPDYPTLPMTRSTEALQQQAKKERKFSKTFLPRPMKGFNLRNLGLKKGSAAAQTSRISLSRSCEELDSPQETPDSWKRSHSLGDIHWEQAFDQRKDQQGSEDRGRLESSTKEMKADLVDSKQDEKTNMAKRQTGSLQRPAVPTQLPVSPVSSLPASQSLFRQPVSAPTSPAPRTHPKKPPIPPPVPAKKSKERLPNGLRHPPLVLSGSVPNTPTLPPKPIYSPTTPSPSEGTPSTPASPGESAAPLSPPWLSDLPESACPQIHGAKIALSRKISHAKMLDLETLLEDRMHSEGIDLKEEPYSDKHGRCGIPQLLVQRYSEDFQQPAKDVASSLDQIRVKQLRKEHRMAIPSGGLTDMCRKPVSLVHVSSVSDWLVSIGMPMYSAPLLAAGFDTLSRVSSLNEAQARDAGLKEEHHIRILLSEAQLVSAASSGQS</sequence>
<dbReference type="InterPro" id="IPR036028">
    <property type="entry name" value="SH3-like_dom_sf"/>
</dbReference>
<dbReference type="Bgee" id="ENSDARG00000007179">
    <property type="expression patterns" value="Expressed in early embryo and 29 other cell types or tissues"/>
</dbReference>
<dbReference type="GO" id="GO:0014002">
    <property type="term" value="P:astrocyte development"/>
    <property type="evidence" value="ECO:0000315"/>
    <property type="project" value="ZFIN"/>
</dbReference>
<dbReference type="Pfam" id="PF00536">
    <property type="entry name" value="SAM_1"/>
    <property type="match status" value="1"/>
</dbReference>
<accession>Q5TZ33</accession>
<feature type="region of interest" description="Disordered" evidence="4">
    <location>
        <begin position="432"/>
        <end position="555"/>
    </location>
</feature>
<dbReference type="OrthoDB" id="10047268at2759"/>
<dbReference type="PANTHER" id="PTHR12301">
    <property type="entry name" value="SAM-DOMAIN, SH3 AND NUCLEAR LOCALIZATION SIGNALS PROTEIN RELATED"/>
    <property type="match status" value="1"/>
</dbReference>
<feature type="region of interest" description="Disordered" evidence="4">
    <location>
        <begin position="312"/>
        <end position="331"/>
    </location>
</feature>
<reference evidence="8" key="4">
    <citation type="submission" date="2013-08" db="UniProtKB">
        <authorList>
            <consortium name="Ensembl"/>
        </authorList>
    </citation>
    <scope>IDENTIFICATION</scope>
    <source>
        <strain evidence="8">Tuebingen</strain>
    </source>
</reference>
<dbReference type="GeneTree" id="ENSGT00940000156778"/>
<dbReference type="Pfam" id="PF12485">
    <property type="entry name" value="SPIDER"/>
    <property type="match status" value="1"/>
</dbReference>
<dbReference type="FunFam" id="1.10.150.50:FF:000024">
    <property type="entry name" value="Putative sam and sh3 domain-containing protein 1"/>
    <property type="match status" value="1"/>
</dbReference>
<evidence type="ECO:0000313" key="9">
    <source>
        <dbReference type="Proteomes" id="UP000000437"/>
    </source>
</evidence>
<feature type="compositionally biased region" description="Polar residues" evidence="4">
    <location>
        <begin position="469"/>
        <end position="489"/>
    </location>
</feature>